<gene>
    <name evidence="1" type="ORF">CLPUN_41820</name>
</gene>
<proteinExistence type="predicted"/>
<dbReference type="AlphaFoldDB" id="A0A1S8T8Q9"/>
<dbReference type="Proteomes" id="UP000190890">
    <property type="component" value="Unassembled WGS sequence"/>
</dbReference>
<dbReference type="RefSeq" id="WP_077849138.1">
    <property type="nucleotide sequence ID" value="NZ_LZZM01000205.1"/>
</dbReference>
<keyword evidence="2" id="KW-1185">Reference proteome</keyword>
<comment type="caution">
    <text evidence="1">The sequence shown here is derived from an EMBL/GenBank/DDBJ whole genome shotgun (WGS) entry which is preliminary data.</text>
</comment>
<protein>
    <submittedName>
        <fullName evidence="1">Uncharacterized protein</fullName>
    </submittedName>
</protein>
<dbReference type="STRING" id="29367.CLPUN_41820"/>
<name>A0A1S8T8Q9_9CLOT</name>
<evidence type="ECO:0000313" key="2">
    <source>
        <dbReference type="Proteomes" id="UP000190890"/>
    </source>
</evidence>
<dbReference type="OrthoDB" id="1912047at2"/>
<evidence type="ECO:0000313" key="1">
    <source>
        <dbReference type="EMBL" id="OOM74042.1"/>
    </source>
</evidence>
<sequence>MSINKDRYDNIHDKYIKEDKIVNKFPKDEDKKMENYSHKQESKISVNYKLKVNFDRKNKMIYLHPGKSQYFTIHVSKCRGDVTIKYKGCYQSNGICGNLGIYRIVESGIFVETYPKLNPRKNDFLTFTATDECNKECYDFVVIFSCNSCGCYY</sequence>
<reference evidence="1 2" key="1">
    <citation type="submission" date="2016-05" db="EMBL/GenBank/DDBJ databases">
        <title>Microbial solvent formation.</title>
        <authorList>
            <person name="Poehlein A."/>
            <person name="Montoya Solano J.D."/>
            <person name="Flitsch S."/>
            <person name="Krabben P."/>
            <person name="Duerre P."/>
            <person name="Daniel R."/>
        </authorList>
    </citation>
    <scope>NUCLEOTIDE SEQUENCE [LARGE SCALE GENOMIC DNA]</scope>
    <source>
        <strain evidence="1 2">DSM 2619</strain>
    </source>
</reference>
<dbReference type="EMBL" id="LZZM01000205">
    <property type="protein sequence ID" value="OOM74042.1"/>
    <property type="molecule type" value="Genomic_DNA"/>
</dbReference>
<organism evidence="1 2">
    <name type="scientific">Clostridium puniceum</name>
    <dbReference type="NCBI Taxonomy" id="29367"/>
    <lineage>
        <taxon>Bacteria</taxon>
        <taxon>Bacillati</taxon>
        <taxon>Bacillota</taxon>
        <taxon>Clostridia</taxon>
        <taxon>Eubacteriales</taxon>
        <taxon>Clostridiaceae</taxon>
        <taxon>Clostridium</taxon>
    </lineage>
</organism>
<accession>A0A1S8T8Q9</accession>